<dbReference type="InterPro" id="IPR013783">
    <property type="entry name" value="Ig-like_fold"/>
</dbReference>
<keyword evidence="5" id="KW-1185">Reference proteome</keyword>
<dbReference type="InterPro" id="IPR003410">
    <property type="entry name" value="HYR_dom"/>
</dbReference>
<gene>
    <name evidence="4" type="ORF">SAMN04488130_11641</name>
</gene>
<sequence length="1221" mass="121141">MKTFLHKSHFLSIIFLLTNLFFASVAFGQATVSTDLLDYRPGSTAIITGSGFQAGETVILLVEHVGEEPAGTDPQYHQPWTVVADSIGNIQTSWYVPTVEEGDALGATFLLTADSQSGAHAQWTFTDAGNANDGDGTITVLTAPTSKCSGSTGNSLTFTFTAPNGKDFNAVSELTLLVPIGWTTPQNTTSTNPGFISLSGTASAKSIYSISGSLITITMTCSAGSTVIITYEGGGTKVTVPTVGTNTIYTFTTQTKQNGGTLTNIASQPIVTLNANNNAGAASSTPTLCINTVLTNITHTTTVATGIGSPMGLPTGVTAVFASNTITISGTPTASGTFNYTIPLSGGCGSVNATGTITVTPNNTVSAASSTPTSCINIALTNISHTTTGATGLGSATGLPAGVTAAWASNTITISGTPTASGIFNYTISLTGGCGSINATGTITVKANNTVGAASSTPTLCINTVLTNITHTTTGATGIGSLTGLPAGIAAAFASNAITISGTPTASGTFNYTIPITGSCSSVNATGTITVKANNTVGAASLTPTLCINTILTDITHTTTGAIGIGSPTGLPAGVTAAFASNTITIGGTPTASGTFNYSIPLTGGCSSANATGTITVTPNNSVGAASSTPTVCINTVLTNITHATTGATGIGSATGLPAGVTAAFAFNAITISGTPTVSGTFNYTISLTGGCGSINATGTITVKANNTVGAASSTPTLCINTLLTNITHTTTGATGIGSPTGLPAGVAAAFTSNTITISGTPTASGIFNYSLPLTGGCSSLNATGTITIRPVPVATTTPSTQTICSGDAIIAIVTNSNISGTTYAWTSSVTGNVDIVPSIGSGDINSVIINNTTATKTVTFTITPTANGCIGTAITATVVVNPTPNAVATPTIQAICSGNIITAIVLSGSVGGTIFNWTRDNSSNITGISSSGTGNISGILSNTTTTAQSTIFTIIPTIGGCPGPPITATVTVNKEPSFTICPLNISKNTDPGVCNAVVTYTSTATGTPTATLTYVFFGATTGSGIGTGSGLTFNKGVTTVTITATNSCGTASCSFTVTVLDITAPVLAGVPVDATASCNTIPVAAIVTASDICDASPSIALVETKTQTPTGIGHYNYTLTRTWTATDVASNSSSKTQVITVQDTTKPVLSTVPADATVECDAVPAAATLTATDNCDAAPVVTYAEVRTNGASTNNYTLTRTWTATDVASNSSSKIQVITV</sequence>
<dbReference type="Pfam" id="PF19406">
    <property type="entry name" value="PKD_5"/>
    <property type="match status" value="2"/>
</dbReference>
<dbReference type="Proteomes" id="UP000236737">
    <property type="component" value="Unassembled WGS sequence"/>
</dbReference>
<evidence type="ECO:0000259" key="3">
    <source>
        <dbReference type="PROSITE" id="PS50825"/>
    </source>
</evidence>
<dbReference type="EMBL" id="FNVP01000016">
    <property type="protein sequence ID" value="SEG48301.1"/>
    <property type="molecule type" value="Genomic_DNA"/>
</dbReference>
<evidence type="ECO:0000256" key="1">
    <source>
        <dbReference type="ARBA" id="ARBA00022737"/>
    </source>
</evidence>
<accession>A0A1H6AIG9</accession>
<feature type="non-terminal residue" evidence="4">
    <location>
        <position position="1221"/>
    </location>
</feature>
<feature type="chain" id="PRO_5009292756" description="HYR domain-containing protein" evidence="2">
    <location>
        <begin position="29"/>
        <end position="1221"/>
    </location>
</feature>
<proteinExistence type="predicted"/>
<dbReference type="OrthoDB" id="1364135at2"/>
<feature type="domain" description="HYR" evidence="3">
    <location>
        <begin position="972"/>
        <end position="1062"/>
    </location>
</feature>
<organism evidence="4 5">
    <name type="scientific">Flavobacterium urumqiense</name>
    <dbReference type="NCBI Taxonomy" id="935224"/>
    <lineage>
        <taxon>Bacteria</taxon>
        <taxon>Pseudomonadati</taxon>
        <taxon>Bacteroidota</taxon>
        <taxon>Flavobacteriia</taxon>
        <taxon>Flavobacteriales</taxon>
        <taxon>Flavobacteriaceae</taxon>
        <taxon>Flavobacterium</taxon>
    </lineage>
</organism>
<evidence type="ECO:0000313" key="5">
    <source>
        <dbReference type="Proteomes" id="UP000236737"/>
    </source>
</evidence>
<keyword evidence="2" id="KW-0732">Signal</keyword>
<dbReference type="PROSITE" id="PS50825">
    <property type="entry name" value="HYR"/>
    <property type="match status" value="1"/>
</dbReference>
<dbReference type="InterPro" id="IPR045828">
    <property type="entry name" value="PKD_Bacteroidetes"/>
</dbReference>
<protein>
    <recommendedName>
        <fullName evidence="3">HYR domain-containing protein</fullName>
    </recommendedName>
</protein>
<feature type="signal peptide" evidence="2">
    <location>
        <begin position="1"/>
        <end position="28"/>
    </location>
</feature>
<evidence type="ECO:0000256" key="2">
    <source>
        <dbReference type="SAM" id="SignalP"/>
    </source>
</evidence>
<evidence type="ECO:0000313" key="4">
    <source>
        <dbReference type="EMBL" id="SEG48301.1"/>
    </source>
</evidence>
<dbReference type="Gene3D" id="2.60.40.10">
    <property type="entry name" value="Immunoglobulins"/>
    <property type="match status" value="2"/>
</dbReference>
<dbReference type="AlphaFoldDB" id="A0A1H6AIG9"/>
<reference evidence="5" key="1">
    <citation type="submission" date="2016-10" db="EMBL/GenBank/DDBJ databases">
        <authorList>
            <person name="Varghese N."/>
            <person name="Submissions S."/>
        </authorList>
    </citation>
    <scope>NUCLEOTIDE SEQUENCE [LARGE SCALE GENOMIC DNA]</scope>
    <source>
        <strain evidence="5">CGMCC 1.9230</strain>
    </source>
</reference>
<name>A0A1H6AIG9_9FLAO</name>
<dbReference type="RefSeq" id="WP_146059562.1">
    <property type="nucleotide sequence ID" value="NZ_FNVP01000016.1"/>
</dbReference>
<keyword evidence="1" id="KW-0677">Repeat</keyword>